<accession>A0ABT6XQP3</accession>
<dbReference type="SUPFAM" id="SSF49464">
    <property type="entry name" value="Carboxypeptidase regulatory domain-like"/>
    <property type="match status" value="1"/>
</dbReference>
<evidence type="ECO:0000256" key="2">
    <source>
        <dbReference type="ARBA" id="ARBA00023136"/>
    </source>
</evidence>
<reference evidence="6 7" key="1">
    <citation type="submission" date="2023-05" db="EMBL/GenBank/DDBJ databases">
        <title>Flavobacterium sedimenti sp. nov., isolated from the sediment.</title>
        <authorList>
            <person name="Wu N."/>
        </authorList>
    </citation>
    <scope>NUCLEOTIDE SEQUENCE [LARGE SCALE GENOMIC DNA]</scope>
    <source>
        <strain evidence="6 7">YZ-48</strain>
    </source>
</reference>
<dbReference type="Gene3D" id="2.170.130.10">
    <property type="entry name" value="TonB-dependent receptor, plug domain"/>
    <property type="match status" value="1"/>
</dbReference>
<dbReference type="Proteomes" id="UP001230035">
    <property type="component" value="Unassembled WGS sequence"/>
</dbReference>
<proteinExistence type="predicted"/>
<dbReference type="EMBL" id="JASGBP010000004">
    <property type="protein sequence ID" value="MDI9257391.1"/>
    <property type="molecule type" value="Genomic_DNA"/>
</dbReference>
<dbReference type="Gene3D" id="2.40.170.20">
    <property type="entry name" value="TonB-dependent receptor, beta-barrel domain"/>
    <property type="match status" value="1"/>
</dbReference>
<dbReference type="Pfam" id="PF07715">
    <property type="entry name" value="Plug"/>
    <property type="match status" value="1"/>
</dbReference>
<protein>
    <submittedName>
        <fullName evidence="6">TonB-dependent receptor plug domain-containing protein</fullName>
    </submittedName>
</protein>
<evidence type="ECO:0000313" key="6">
    <source>
        <dbReference type="EMBL" id="MDI9257391.1"/>
    </source>
</evidence>
<evidence type="ECO:0000256" key="4">
    <source>
        <dbReference type="SAM" id="SignalP"/>
    </source>
</evidence>
<organism evidence="6 7">
    <name type="scientific">Flavobacterium sedimenticola</name>
    <dbReference type="NCBI Taxonomy" id="3043286"/>
    <lineage>
        <taxon>Bacteria</taxon>
        <taxon>Pseudomonadati</taxon>
        <taxon>Bacteroidota</taxon>
        <taxon>Flavobacteriia</taxon>
        <taxon>Flavobacteriales</taxon>
        <taxon>Flavobacteriaceae</taxon>
        <taxon>Flavobacterium</taxon>
    </lineage>
</organism>
<keyword evidence="4" id="KW-0732">Signal</keyword>
<feature type="signal peptide" evidence="4">
    <location>
        <begin position="1"/>
        <end position="22"/>
    </location>
</feature>
<evidence type="ECO:0000259" key="5">
    <source>
        <dbReference type="Pfam" id="PF07715"/>
    </source>
</evidence>
<evidence type="ECO:0000256" key="1">
    <source>
        <dbReference type="ARBA" id="ARBA00004442"/>
    </source>
</evidence>
<dbReference type="InterPro" id="IPR036942">
    <property type="entry name" value="Beta-barrel_TonB_sf"/>
</dbReference>
<feature type="chain" id="PRO_5046783378" evidence="4">
    <location>
        <begin position="23"/>
        <end position="841"/>
    </location>
</feature>
<keyword evidence="7" id="KW-1185">Reference proteome</keyword>
<evidence type="ECO:0000313" key="7">
    <source>
        <dbReference type="Proteomes" id="UP001230035"/>
    </source>
</evidence>
<keyword evidence="2" id="KW-0472">Membrane</keyword>
<keyword evidence="3" id="KW-0998">Cell outer membrane</keyword>
<dbReference type="RefSeq" id="WP_283239072.1">
    <property type="nucleotide sequence ID" value="NZ_JASGBP010000004.1"/>
</dbReference>
<gene>
    <name evidence="6" type="ORF">QHT84_08175</name>
</gene>
<keyword evidence="6" id="KW-0675">Receptor</keyword>
<feature type="domain" description="TonB-dependent receptor plug" evidence="5">
    <location>
        <begin position="219"/>
        <end position="293"/>
    </location>
</feature>
<dbReference type="InterPro" id="IPR037066">
    <property type="entry name" value="Plug_dom_sf"/>
</dbReference>
<dbReference type="InterPro" id="IPR012910">
    <property type="entry name" value="Plug_dom"/>
</dbReference>
<dbReference type="SUPFAM" id="SSF56935">
    <property type="entry name" value="Porins"/>
    <property type="match status" value="1"/>
</dbReference>
<name>A0ABT6XQP3_9FLAO</name>
<comment type="caution">
    <text evidence="6">The sequence shown here is derived from an EMBL/GenBank/DDBJ whole genome shotgun (WGS) entry which is preliminary data.</text>
</comment>
<comment type="subcellular location">
    <subcellularLocation>
        <location evidence="1">Cell outer membrane</location>
    </subcellularLocation>
</comment>
<evidence type="ECO:0000256" key="3">
    <source>
        <dbReference type="ARBA" id="ARBA00023237"/>
    </source>
</evidence>
<sequence>MLNNRLCYSFFLLFFSLVSALAQGEKTSVPLKVLLFQIEQQHDVKFNYIEDEIIVFAIVPPNKSMPLEQKIAYISKETRLQFTLIAHKYYTIYNDKKLDKPLCGFLLDAESGLGIENAVVRIDKSTVSTFTNESGYFELPKVSPNKIIIQHQGYQIFSLNPEELYVTNCPKFKLNPLTQSLQEVVTQRYLATGISRKTDGTILVKPKKFGILPGLIEPDVLQTMQQIPGIISVDETISNINVRGGTHDQNLFLWNGIRMFQTGHFFGLISAFNPSLAQTISITKNGSSAFYGESVSSLVDISSFTNSVEKTNTSIGSNLISADFYTKLKVSEKANLTLSGRRSLTDSFNSPTYQSYSDRIFQNTVITDLSTNEIVNYRSNVDFYFYDVTAQYQQKIGAKSELNMDIIAIENTLEFKQFSTDLSKKSKLEQENYGANIRWKTTWNSESFTEIQTYFSNYDLNSYNETLENSQILEQKNTALDIGFRVKQSNQLTKNLTLHTGYQFNETGVTNFDEINTPFFSRTITNVLMTHVAVGEGIWESDNKKNYLRAGLRVNYFDKFSVILVEPRLQFNRALNDYWRIEILGEQKSQTLSQVIDLQQDFLGIEKRRWTLSDNAEIPIQKSNQVSAGMTFKNKDWLITCDNFYKKVTGITTSSQGFLNQFEFVKNAGNYTVLGTEFLVQKSFRRFYTWLSYSYNHNEYDFKDLYNGPFPNNYHITHAVSWAGIYEWQKLKLALGAKWHTGRPITTPKEYTVTEANPNIVYNNPNNYRLKDYFQVNFSASKEWSLSQKVTLQTAASVLNVFDTQNSLNRFYRVNSNTNVVESVDTYSLQVTPNFSVKVSF</sequence>
<dbReference type="InterPro" id="IPR008969">
    <property type="entry name" value="CarboxyPept-like_regulatory"/>
</dbReference>